<feature type="domain" description="C2H2-type" evidence="7">
    <location>
        <begin position="213"/>
        <end position="241"/>
    </location>
</feature>
<dbReference type="STRING" id="31234.E3MLC2"/>
<name>E3MLC2_CAERE</name>
<organism evidence="9">
    <name type="scientific">Caenorhabditis remanei</name>
    <name type="common">Caenorhabditis vulgaris</name>
    <dbReference type="NCBI Taxonomy" id="31234"/>
    <lineage>
        <taxon>Eukaryota</taxon>
        <taxon>Metazoa</taxon>
        <taxon>Ecdysozoa</taxon>
        <taxon>Nematoda</taxon>
        <taxon>Chromadorea</taxon>
        <taxon>Rhabditida</taxon>
        <taxon>Rhabditina</taxon>
        <taxon>Rhabditomorpha</taxon>
        <taxon>Rhabditoidea</taxon>
        <taxon>Rhabditidae</taxon>
        <taxon>Peloderinae</taxon>
        <taxon>Caenorhabditis</taxon>
    </lineage>
</organism>
<evidence type="ECO:0000256" key="5">
    <source>
        <dbReference type="PROSITE-ProRule" id="PRU00042"/>
    </source>
</evidence>
<evidence type="ECO:0000313" key="9">
    <source>
        <dbReference type="Proteomes" id="UP000008281"/>
    </source>
</evidence>
<accession>E3MLC2</accession>
<dbReference type="FunCoup" id="E3MLC2">
    <property type="interactions" value="4"/>
</dbReference>
<dbReference type="Proteomes" id="UP000008281">
    <property type="component" value="Unassembled WGS sequence"/>
</dbReference>
<keyword evidence="9" id="KW-1185">Reference proteome</keyword>
<evidence type="ECO:0000313" key="8">
    <source>
        <dbReference type="EMBL" id="EFP04386.1"/>
    </source>
</evidence>
<evidence type="ECO:0000256" key="4">
    <source>
        <dbReference type="ARBA" id="ARBA00022833"/>
    </source>
</evidence>
<dbReference type="OrthoDB" id="10014897at2759"/>
<keyword evidence="4" id="KW-0862">Zinc</keyword>
<evidence type="ECO:0000256" key="2">
    <source>
        <dbReference type="ARBA" id="ARBA00022737"/>
    </source>
</evidence>
<proteinExistence type="predicted"/>
<dbReference type="PANTHER" id="PTHR24379:SF117">
    <property type="entry name" value="ZINC FINGER PROTEIN WECKLE"/>
    <property type="match status" value="1"/>
</dbReference>
<dbReference type="PROSITE" id="PS00028">
    <property type="entry name" value="ZINC_FINGER_C2H2_1"/>
    <property type="match status" value="4"/>
</dbReference>
<dbReference type="InParanoid" id="E3MLC2"/>
<dbReference type="GO" id="GO:0008270">
    <property type="term" value="F:zinc ion binding"/>
    <property type="evidence" value="ECO:0007669"/>
    <property type="project" value="UniProtKB-KW"/>
</dbReference>
<feature type="domain" description="C2H2-type" evidence="7">
    <location>
        <begin position="77"/>
        <end position="104"/>
    </location>
</feature>
<evidence type="ECO:0000259" key="7">
    <source>
        <dbReference type="PROSITE" id="PS50157"/>
    </source>
</evidence>
<dbReference type="AlphaFoldDB" id="E3MLC2"/>
<dbReference type="SMART" id="SM00355">
    <property type="entry name" value="ZnF_C2H2"/>
    <property type="match status" value="9"/>
</dbReference>
<protein>
    <recommendedName>
        <fullName evidence="7">C2H2-type domain-containing protein</fullName>
    </recommendedName>
</protein>
<dbReference type="eggNOG" id="KOG1721">
    <property type="taxonomic scope" value="Eukaryota"/>
</dbReference>
<dbReference type="InterPro" id="IPR013087">
    <property type="entry name" value="Znf_C2H2_type"/>
</dbReference>
<dbReference type="Gene3D" id="3.30.160.60">
    <property type="entry name" value="Classic Zinc Finger"/>
    <property type="match status" value="2"/>
</dbReference>
<dbReference type="PROSITE" id="PS50157">
    <property type="entry name" value="ZINC_FINGER_C2H2_2"/>
    <property type="match status" value="3"/>
</dbReference>
<keyword evidence="1" id="KW-0479">Metal-binding</keyword>
<evidence type="ECO:0000256" key="3">
    <source>
        <dbReference type="ARBA" id="ARBA00022771"/>
    </source>
</evidence>
<keyword evidence="3 5" id="KW-0863">Zinc-finger</keyword>
<feature type="region of interest" description="Disordered" evidence="6">
    <location>
        <begin position="1"/>
        <end position="33"/>
    </location>
</feature>
<feature type="domain" description="C2H2-type" evidence="7">
    <location>
        <begin position="367"/>
        <end position="390"/>
    </location>
</feature>
<evidence type="ECO:0000256" key="6">
    <source>
        <dbReference type="SAM" id="MobiDB-lite"/>
    </source>
</evidence>
<dbReference type="PANTHER" id="PTHR24379">
    <property type="entry name" value="KRAB AND ZINC FINGER DOMAIN-CONTAINING"/>
    <property type="match status" value="1"/>
</dbReference>
<dbReference type="OMA" id="MKSHIGS"/>
<keyword evidence="2" id="KW-0677">Repeat</keyword>
<dbReference type="InterPro" id="IPR036236">
    <property type="entry name" value="Znf_C2H2_sf"/>
</dbReference>
<gene>
    <name evidence="8" type="ORF">CRE_25732</name>
</gene>
<sequence length="390" mass="43932">MKRPQNSRKVKEEIIHDVEDSDHSSSSKKSSKQEDQIKCELCSTICTSISQLQSHTINEHIPDRKPSTNSAPSTQRVACQQCGDTFDTFAQFAIHMKSHIGSPSSPMFFCPICPMGAPFRDKKVHIFWERRGPITQKGFQSQIEHLTTQHLQIQMNQFICSVCDSCFASTQAFAHHFTETHHKIMCIACDFVTDNEKAFKDHSKVHTRQIVMYGCALCASSYTNQQSLITHVQLAHDQDSYYPPSLPIATTNSKPAPKPRTLICSVCDETVLGEDGLDEHRLRKHCKIRYADKCADCQEPLLNETTFVEHCIRHAKDHAHHCPVCRQSLRSDAQIHAHCAYHMTPMVQKTSDDSTSSTSSSPNGLAFVCPICGEKLDDAFALIEHSKHHI</sequence>
<dbReference type="EMBL" id="DS268454">
    <property type="protein sequence ID" value="EFP04386.1"/>
    <property type="molecule type" value="Genomic_DNA"/>
</dbReference>
<dbReference type="SUPFAM" id="SSF57667">
    <property type="entry name" value="beta-beta-alpha zinc fingers"/>
    <property type="match status" value="1"/>
</dbReference>
<evidence type="ECO:0000256" key="1">
    <source>
        <dbReference type="ARBA" id="ARBA00022723"/>
    </source>
</evidence>
<dbReference type="HOGENOM" id="CLU_728101_0_0_1"/>
<reference evidence="8" key="1">
    <citation type="submission" date="2007-07" db="EMBL/GenBank/DDBJ databases">
        <title>PCAP assembly of the Caenorhabditis remanei genome.</title>
        <authorList>
            <consortium name="The Caenorhabditis remanei Sequencing Consortium"/>
            <person name="Wilson R.K."/>
        </authorList>
    </citation>
    <scope>NUCLEOTIDE SEQUENCE [LARGE SCALE GENOMIC DNA]</scope>
    <source>
        <strain evidence="8">PB4641</strain>
    </source>
</reference>
<feature type="compositionally biased region" description="Basic and acidic residues" evidence="6">
    <location>
        <begin position="9"/>
        <end position="33"/>
    </location>
</feature>